<feature type="region of interest" description="Disordered" evidence="2">
    <location>
        <begin position="580"/>
        <end position="616"/>
    </location>
</feature>
<dbReference type="PANTHER" id="PTHR34649:SF1">
    <property type="entry name" value="CILIA- AND FLAGELLA-ASSOCIATED PROTEIN 99"/>
    <property type="match status" value="1"/>
</dbReference>
<keyword evidence="1" id="KW-0175">Coiled coil</keyword>
<reference evidence="3" key="1">
    <citation type="submission" date="2021-02" db="EMBL/GenBank/DDBJ databases">
        <authorList>
            <person name="Nowell W R."/>
        </authorList>
    </citation>
    <scope>NUCLEOTIDE SEQUENCE</scope>
</reference>
<organism evidence="3 5">
    <name type="scientific">Rotaria magnacalcarata</name>
    <dbReference type="NCBI Taxonomy" id="392030"/>
    <lineage>
        <taxon>Eukaryota</taxon>
        <taxon>Metazoa</taxon>
        <taxon>Spiralia</taxon>
        <taxon>Gnathifera</taxon>
        <taxon>Rotifera</taxon>
        <taxon>Eurotatoria</taxon>
        <taxon>Bdelloidea</taxon>
        <taxon>Philodinida</taxon>
        <taxon>Philodinidae</taxon>
        <taxon>Rotaria</taxon>
    </lineage>
</organism>
<evidence type="ECO:0000256" key="2">
    <source>
        <dbReference type="SAM" id="MobiDB-lite"/>
    </source>
</evidence>
<evidence type="ECO:0000256" key="1">
    <source>
        <dbReference type="SAM" id="Coils"/>
    </source>
</evidence>
<dbReference type="PANTHER" id="PTHR34649">
    <property type="entry name" value="CILIA- AND FLAGELLA-ASSOCIATED PROTEIN 99"/>
    <property type="match status" value="1"/>
</dbReference>
<evidence type="ECO:0000313" key="3">
    <source>
        <dbReference type="EMBL" id="CAF2072311.1"/>
    </source>
</evidence>
<feature type="compositionally biased region" description="Low complexity" evidence="2">
    <location>
        <begin position="596"/>
        <end position="609"/>
    </location>
</feature>
<protein>
    <recommendedName>
        <fullName evidence="7">Cilia- and flagella-associated protein 99</fullName>
    </recommendedName>
</protein>
<evidence type="ECO:0000313" key="6">
    <source>
        <dbReference type="Proteomes" id="UP000663866"/>
    </source>
</evidence>
<dbReference type="EMBL" id="CAJOBG010000170">
    <property type="protein sequence ID" value="CAF3771012.1"/>
    <property type="molecule type" value="Genomic_DNA"/>
</dbReference>
<accession>A0A816REE1</accession>
<feature type="coiled-coil region" evidence="1">
    <location>
        <begin position="364"/>
        <end position="413"/>
    </location>
</feature>
<evidence type="ECO:0000313" key="4">
    <source>
        <dbReference type="EMBL" id="CAF3771012.1"/>
    </source>
</evidence>
<name>A0A816REE1_9BILA</name>
<sequence>MERNANAYSELFYHCIQVLNEYDHSISEETFLEQYFQDNKVPNEAFVSTILLDCIRHSTLLKTVTDIFYATDGINIRKSEQNIYKIIAYLIFYQLDTVGFKLLRGFIDSVQLNRVHQFLKFLVDEEHLEAIQKECMKLYEQEYIDEKIGRVIKTYLPDLRAILLDLSDAVEGRTAPRPVPEPTKSKPFNLTAPKARMVPIPKIIPKIDKARTVPKTTYEPPRDHVELEKIREDNHRRALNKLDQTRALHHHFLQTDKSPKTQSKISKIMQEREKNYRFDHFRANPPPKPEANKIPVKLNIATILKESQLYKKQEDDVRRRLMDFEAGGKDAQEFTQWQQSMQKQDYDDQMTTIERKRLEGKMSYEEAILARQRLTEENRRLAEELKRQTREAIEEHVKEKVKDEQRMKQLIDEVVSGRENAKLSQQKLQQYKADFVKQYKEEHKQMMKQALEDAEAEIRQRAELIQQIRVLESVPIDRYKQVDLTSVAGHGVHDEMSIAELRERLEIVKLEREKERESRRDLIVKEKQTKEQMITHTVQNIVKYRNELTTQTAIKKQRQSSAPSNFTKKPEIEQLKQTIESKKAQRVSRQQQMRETLSTLSVASVSSSSRNTTFKPTTEWNRFDQLEKSYDKAQKRIAPSLIA</sequence>
<feature type="coiled-coil region" evidence="1">
    <location>
        <begin position="437"/>
        <end position="467"/>
    </location>
</feature>
<dbReference type="EMBL" id="CAJNRF010005606">
    <property type="protein sequence ID" value="CAF2072311.1"/>
    <property type="molecule type" value="Genomic_DNA"/>
</dbReference>
<dbReference type="Proteomes" id="UP000663856">
    <property type="component" value="Unassembled WGS sequence"/>
</dbReference>
<keyword evidence="6" id="KW-1185">Reference proteome</keyword>
<evidence type="ECO:0000313" key="5">
    <source>
        <dbReference type="Proteomes" id="UP000663856"/>
    </source>
</evidence>
<proteinExistence type="predicted"/>
<dbReference type="InterPro" id="IPR039341">
    <property type="entry name" value="CFAP99"/>
</dbReference>
<dbReference type="Proteomes" id="UP000663866">
    <property type="component" value="Unassembled WGS sequence"/>
</dbReference>
<gene>
    <name evidence="4" type="ORF">OVN521_LOCUS2239</name>
    <name evidence="3" type="ORF">WKI299_LOCUS14395</name>
</gene>
<evidence type="ECO:0008006" key="7">
    <source>
        <dbReference type="Google" id="ProtNLM"/>
    </source>
</evidence>
<comment type="caution">
    <text evidence="3">The sequence shown here is derived from an EMBL/GenBank/DDBJ whole genome shotgun (WGS) entry which is preliminary data.</text>
</comment>
<dbReference type="AlphaFoldDB" id="A0A816REE1"/>